<dbReference type="AlphaFoldDB" id="A0AAD9VHN0"/>
<proteinExistence type="predicted"/>
<dbReference type="Proteomes" id="UP001249851">
    <property type="component" value="Unassembled WGS sequence"/>
</dbReference>
<organism evidence="1 2">
    <name type="scientific">Acropora cervicornis</name>
    <name type="common">Staghorn coral</name>
    <dbReference type="NCBI Taxonomy" id="6130"/>
    <lineage>
        <taxon>Eukaryota</taxon>
        <taxon>Metazoa</taxon>
        <taxon>Cnidaria</taxon>
        <taxon>Anthozoa</taxon>
        <taxon>Hexacorallia</taxon>
        <taxon>Scleractinia</taxon>
        <taxon>Astrocoeniina</taxon>
        <taxon>Acroporidae</taxon>
        <taxon>Acropora</taxon>
    </lineage>
</organism>
<accession>A0AAD9VHN0</accession>
<dbReference type="EMBL" id="JARQWQ010000001">
    <property type="protein sequence ID" value="KAK2574187.1"/>
    <property type="molecule type" value="Genomic_DNA"/>
</dbReference>
<comment type="caution">
    <text evidence="1">The sequence shown here is derived from an EMBL/GenBank/DDBJ whole genome shotgun (WGS) entry which is preliminary data.</text>
</comment>
<evidence type="ECO:0000313" key="1">
    <source>
        <dbReference type="EMBL" id="KAK2574187.1"/>
    </source>
</evidence>
<protein>
    <submittedName>
        <fullName evidence="1">Uncharacterized protein</fullName>
    </submittedName>
</protein>
<keyword evidence="2" id="KW-1185">Reference proteome</keyword>
<sequence>MLIISAKAKLLIKECAMGLGPIFLHTARQTTQFPTKANAAITLNTTMRTIRNSSGSGTRENELLLVTFVD</sequence>
<reference evidence="1" key="2">
    <citation type="journal article" date="2023" name="Science">
        <title>Genomic signatures of disease resistance in endangered staghorn corals.</title>
        <authorList>
            <person name="Vollmer S.V."/>
            <person name="Selwyn J.D."/>
            <person name="Despard B.A."/>
            <person name="Roesel C.L."/>
        </authorList>
    </citation>
    <scope>NUCLEOTIDE SEQUENCE</scope>
    <source>
        <strain evidence="1">K2</strain>
    </source>
</reference>
<name>A0AAD9VHN0_ACRCE</name>
<gene>
    <name evidence="1" type="ORF">P5673_000322</name>
</gene>
<reference evidence="1" key="1">
    <citation type="journal article" date="2023" name="G3 (Bethesda)">
        <title>Whole genome assembly and annotation of the endangered Caribbean coral Acropora cervicornis.</title>
        <authorList>
            <person name="Selwyn J.D."/>
            <person name="Vollmer S.V."/>
        </authorList>
    </citation>
    <scope>NUCLEOTIDE SEQUENCE</scope>
    <source>
        <strain evidence="1">K2</strain>
    </source>
</reference>
<evidence type="ECO:0000313" key="2">
    <source>
        <dbReference type="Proteomes" id="UP001249851"/>
    </source>
</evidence>